<sequence>MVSPIQPAIKELEAAGQAVAAVNEINDQFGLNIAHFNVRTRISVPGTKPRSVSLHRAVRRRSCRSTISYTPSRYRAFRAQHLSRGHCNLNLPVILMTDNAL</sequence>
<protein>
    <submittedName>
        <fullName evidence="1">Uncharacterized protein</fullName>
    </submittedName>
</protein>
<reference evidence="1 2" key="1">
    <citation type="submission" date="2020-08" db="EMBL/GenBank/DDBJ databases">
        <title>Genomic Encyclopedia of Type Strains, Phase III (KMG-III): the genomes of soil and plant-associated and newly described type strains.</title>
        <authorList>
            <person name="Whitman W."/>
        </authorList>
    </citation>
    <scope>NUCLEOTIDE SEQUENCE [LARGE SCALE GENOMIC DNA]</scope>
    <source>
        <strain evidence="1 2">CECT 7015</strain>
    </source>
</reference>
<evidence type="ECO:0000313" key="1">
    <source>
        <dbReference type="EMBL" id="MBB3147109.1"/>
    </source>
</evidence>
<dbReference type="AlphaFoldDB" id="A0A839UF53"/>
<organism evidence="1 2">
    <name type="scientific">Phyllobacterium trifolii</name>
    <dbReference type="NCBI Taxonomy" id="300193"/>
    <lineage>
        <taxon>Bacteria</taxon>
        <taxon>Pseudomonadati</taxon>
        <taxon>Pseudomonadota</taxon>
        <taxon>Alphaproteobacteria</taxon>
        <taxon>Hyphomicrobiales</taxon>
        <taxon>Phyllobacteriaceae</taxon>
        <taxon>Phyllobacterium</taxon>
    </lineage>
</organism>
<keyword evidence="2" id="KW-1185">Reference proteome</keyword>
<dbReference type="EMBL" id="JACHXN010000010">
    <property type="protein sequence ID" value="MBB3147109.1"/>
    <property type="molecule type" value="Genomic_DNA"/>
</dbReference>
<gene>
    <name evidence="1" type="ORF">FHS21_003525</name>
</gene>
<proteinExistence type="predicted"/>
<dbReference type="Proteomes" id="UP000554520">
    <property type="component" value="Unassembled WGS sequence"/>
</dbReference>
<comment type="caution">
    <text evidence="1">The sequence shown here is derived from an EMBL/GenBank/DDBJ whole genome shotgun (WGS) entry which is preliminary data.</text>
</comment>
<name>A0A839UF53_9HYPH</name>
<accession>A0A839UF53</accession>
<evidence type="ECO:0000313" key="2">
    <source>
        <dbReference type="Proteomes" id="UP000554520"/>
    </source>
</evidence>